<proteinExistence type="predicted"/>
<dbReference type="EMBL" id="CACQ02008781">
    <property type="protein sequence ID" value="CCF46518.1"/>
    <property type="molecule type" value="Genomic_DNA"/>
</dbReference>
<feature type="compositionally biased region" description="Polar residues" evidence="1">
    <location>
        <begin position="91"/>
        <end position="102"/>
    </location>
</feature>
<evidence type="ECO:0000313" key="3">
    <source>
        <dbReference type="Proteomes" id="UP000007174"/>
    </source>
</evidence>
<sequence>MAVSIITLHYDTAGSTHAIQLIPGGPRKSQEEQEKERHGRMSLQGKEETCFHASILSQPAASLPHYQNNNINKPTDFSFRMGRNHRPAAQHLQTPQGRTSSSEWQWLKMRRDRERTRERARKREREREIRLTSPLSFPSRTRAGYKNFVKPEPVCMAGLAVSRALVSHSTWQPCKP</sequence>
<name>H1W205_COLHI</name>
<reference evidence="3" key="1">
    <citation type="journal article" date="2012" name="Nat. Genet.">
        <title>Lifestyle transitions in plant pathogenic Colletotrichum fungi deciphered by genome and transcriptome analyses.</title>
        <authorList>
            <person name="O'Connell R.J."/>
            <person name="Thon M.R."/>
            <person name="Hacquard S."/>
            <person name="Amyotte S.G."/>
            <person name="Kleemann J."/>
            <person name="Torres M.F."/>
            <person name="Damm U."/>
            <person name="Buiate E.A."/>
            <person name="Epstein L."/>
            <person name="Alkan N."/>
            <person name="Altmueller J."/>
            <person name="Alvarado-Balderrama L."/>
            <person name="Bauser C.A."/>
            <person name="Becker C."/>
            <person name="Birren B.W."/>
            <person name="Chen Z."/>
            <person name="Choi J."/>
            <person name="Crouch J.A."/>
            <person name="Duvick J.P."/>
            <person name="Farman M.A."/>
            <person name="Gan P."/>
            <person name="Heiman D."/>
            <person name="Henrissat B."/>
            <person name="Howard R.J."/>
            <person name="Kabbage M."/>
            <person name="Koch C."/>
            <person name="Kracher B."/>
            <person name="Kubo Y."/>
            <person name="Law A.D."/>
            <person name="Lebrun M.-H."/>
            <person name="Lee Y.-H."/>
            <person name="Miyara I."/>
            <person name="Moore N."/>
            <person name="Neumann U."/>
            <person name="Nordstroem K."/>
            <person name="Panaccione D.G."/>
            <person name="Panstruga R."/>
            <person name="Place M."/>
            <person name="Proctor R.H."/>
            <person name="Prusky D."/>
            <person name="Rech G."/>
            <person name="Reinhardt R."/>
            <person name="Rollins J.A."/>
            <person name="Rounsley S."/>
            <person name="Schardl C.L."/>
            <person name="Schwartz D.C."/>
            <person name="Shenoy N."/>
            <person name="Shirasu K."/>
            <person name="Sikhakolli U.R."/>
            <person name="Stueber K."/>
            <person name="Sukno S.A."/>
            <person name="Sweigard J.A."/>
            <person name="Takano Y."/>
            <person name="Takahara H."/>
            <person name="Trail F."/>
            <person name="van der Does H.C."/>
            <person name="Voll L.M."/>
            <person name="Will I."/>
            <person name="Young S."/>
            <person name="Zeng Q."/>
            <person name="Zhang J."/>
            <person name="Zhou S."/>
            <person name="Dickman M.B."/>
            <person name="Schulze-Lefert P."/>
            <person name="Ver Loren van Themaat E."/>
            <person name="Ma L.-J."/>
            <person name="Vaillancourt L.J."/>
        </authorList>
    </citation>
    <scope>NUCLEOTIDE SEQUENCE [LARGE SCALE GENOMIC DNA]</scope>
    <source>
        <strain evidence="3">IMI 349063</strain>
    </source>
</reference>
<dbReference type="AlphaFoldDB" id="H1W205"/>
<organism evidence="2 3">
    <name type="scientific">Colletotrichum higginsianum (strain IMI 349063)</name>
    <name type="common">Crucifer anthracnose fungus</name>
    <dbReference type="NCBI Taxonomy" id="759273"/>
    <lineage>
        <taxon>Eukaryota</taxon>
        <taxon>Fungi</taxon>
        <taxon>Dikarya</taxon>
        <taxon>Ascomycota</taxon>
        <taxon>Pezizomycotina</taxon>
        <taxon>Sordariomycetes</taxon>
        <taxon>Hypocreomycetidae</taxon>
        <taxon>Glomerellales</taxon>
        <taxon>Glomerellaceae</taxon>
        <taxon>Colletotrichum</taxon>
        <taxon>Colletotrichum destructivum species complex</taxon>
    </lineage>
</organism>
<evidence type="ECO:0000256" key="1">
    <source>
        <dbReference type="SAM" id="MobiDB-lite"/>
    </source>
</evidence>
<dbReference type="HOGENOM" id="CLU_1525043_0_0_1"/>
<gene>
    <name evidence="2" type="ORF">CH063_15247</name>
</gene>
<accession>H1W205</accession>
<protein>
    <submittedName>
        <fullName evidence="2">Uncharacterized protein</fullName>
    </submittedName>
</protein>
<evidence type="ECO:0000313" key="2">
    <source>
        <dbReference type="EMBL" id="CCF46518.1"/>
    </source>
</evidence>
<dbReference type="Proteomes" id="UP000007174">
    <property type="component" value="Unassembled WGS sequence"/>
</dbReference>
<feature type="region of interest" description="Disordered" evidence="1">
    <location>
        <begin position="78"/>
        <end position="102"/>
    </location>
</feature>